<dbReference type="InterPro" id="IPR021796">
    <property type="entry name" value="Tll0287-like_dom"/>
</dbReference>
<feature type="domain" description="Tll0287-like" evidence="1">
    <location>
        <begin position="34"/>
        <end position="127"/>
    </location>
</feature>
<dbReference type="AlphaFoldDB" id="A0A176RWA6"/>
<dbReference type="Proteomes" id="UP000076962">
    <property type="component" value="Unassembled WGS sequence"/>
</dbReference>
<comment type="caution">
    <text evidence="2">The sequence shown here is derived from an EMBL/GenBank/DDBJ whole genome shotgun (WGS) entry which is preliminary data.</text>
</comment>
<dbReference type="Pfam" id="PF11845">
    <property type="entry name" value="Tll0287-like"/>
    <property type="match status" value="1"/>
</dbReference>
<evidence type="ECO:0000313" key="3">
    <source>
        <dbReference type="Proteomes" id="UP000076962"/>
    </source>
</evidence>
<reference evidence="2 3" key="1">
    <citation type="submission" date="2016-05" db="EMBL/GenBank/DDBJ databases">
        <title>Single-cell genome of chain-forming Candidatus Thiomargarita nelsonii and comparison to other large sulfur-oxidizing bacteria.</title>
        <authorList>
            <person name="Winkel M."/>
            <person name="Salman V."/>
            <person name="Woyke T."/>
            <person name="Schulz-Vogt H."/>
            <person name="Richter M."/>
            <person name="Flood B."/>
            <person name="Bailey J."/>
            <person name="Amann R."/>
            <person name="Mussmann M."/>
        </authorList>
    </citation>
    <scope>NUCLEOTIDE SEQUENCE [LARGE SCALE GENOMIC DNA]</scope>
    <source>
        <strain evidence="2 3">THI036</strain>
    </source>
</reference>
<keyword evidence="3" id="KW-1185">Reference proteome</keyword>
<feature type="non-terminal residue" evidence="2">
    <location>
        <position position="139"/>
    </location>
</feature>
<proteinExistence type="predicted"/>
<protein>
    <recommendedName>
        <fullName evidence="1">Tll0287-like domain-containing protein</fullName>
    </recommendedName>
</protein>
<dbReference type="EMBL" id="LUTY01002571">
    <property type="protein sequence ID" value="OAD20043.1"/>
    <property type="molecule type" value="Genomic_DNA"/>
</dbReference>
<evidence type="ECO:0000313" key="2">
    <source>
        <dbReference type="EMBL" id="OAD20043.1"/>
    </source>
</evidence>
<accession>A0A176RWA6</accession>
<organism evidence="2 3">
    <name type="scientific">Candidatus Thiomargarita nelsonii</name>
    <dbReference type="NCBI Taxonomy" id="1003181"/>
    <lineage>
        <taxon>Bacteria</taxon>
        <taxon>Pseudomonadati</taxon>
        <taxon>Pseudomonadota</taxon>
        <taxon>Gammaproteobacteria</taxon>
        <taxon>Thiotrichales</taxon>
        <taxon>Thiotrichaceae</taxon>
        <taxon>Thiomargarita</taxon>
    </lineage>
</organism>
<gene>
    <name evidence="2" type="ORF">THIOM_004280</name>
</gene>
<name>A0A176RWA6_9GAMM</name>
<evidence type="ECO:0000259" key="1">
    <source>
        <dbReference type="Pfam" id="PF11845"/>
    </source>
</evidence>
<sequence>MKIIIPLVAFAVGALVVFVLVGNKGGSGNISPQQMADAIQIVLDSDRTVYTKKIVNRLANEEKVIKASEHWQDEKALLLPAQMFRAGSELVQKKSKDFSYALLSLWPINSQNKPKTDVEKEGLQAVVDNPNQPFYKEET</sequence>